<sequence>MVEQHAHATRYIRAFGLFTLLAGIVAMHIAVFGMPHSGADRAMSAGNASPAAGHRDHAAMAAASHVSAASAPARGHHPAALSLAAGHQPTALTAPSPERGIAAPACGDCGDGHPGLHGCVFILAALLLGLGLALLGWAGLRRDPPATAQARRLRAHRARPPPWTHLSLAELAILRI</sequence>
<keyword evidence="1" id="KW-0472">Membrane</keyword>
<proteinExistence type="predicted"/>
<organism evidence="2 3">
    <name type="scientific">Nocardia acididurans</name>
    <dbReference type="NCBI Taxonomy" id="2802282"/>
    <lineage>
        <taxon>Bacteria</taxon>
        <taxon>Bacillati</taxon>
        <taxon>Actinomycetota</taxon>
        <taxon>Actinomycetes</taxon>
        <taxon>Mycobacteriales</taxon>
        <taxon>Nocardiaceae</taxon>
        <taxon>Nocardia</taxon>
    </lineage>
</organism>
<keyword evidence="3" id="KW-1185">Reference proteome</keyword>
<evidence type="ECO:0000256" key="1">
    <source>
        <dbReference type="SAM" id="Phobius"/>
    </source>
</evidence>
<protein>
    <recommendedName>
        <fullName evidence="4">DUF2946 domain-containing protein</fullName>
    </recommendedName>
</protein>
<evidence type="ECO:0000313" key="3">
    <source>
        <dbReference type="Proteomes" id="UP000602198"/>
    </source>
</evidence>
<accession>A0ABS1M5S6</accession>
<dbReference type="EMBL" id="JAERRJ010000006">
    <property type="protein sequence ID" value="MBL1075950.1"/>
    <property type="molecule type" value="Genomic_DNA"/>
</dbReference>
<evidence type="ECO:0000313" key="2">
    <source>
        <dbReference type="EMBL" id="MBL1075950.1"/>
    </source>
</evidence>
<evidence type="ECO:0008006" key="4">
    <source>
        <dbReference type="Google" id="ProtNLM"/>
    </source>
</evidence>
<keyword evidence="1" id="KW-1133">Transmembrane helix</keyword>
<keyword evidence="1" id="KW-0812">Transmembrane</keyword>
<dbReference type="RefSeq" id="WP_201948544.1">
    <property type="nucleotide sequence ID" value="NZ_JAERRJ010000006.1"/>
</dbReference>
<dbReference type="Proteomes" id="UP000602198">
    <property type="component" value="Unassembled WGS sequence"/>
</dbReference>
<reference evidence="2 3" key="1">
    <citation type="submission" date="2021-01" db="EMBL/GenBank/DDBJ databases">
        <title>WGS of actinomycetes isolated from Thailand.</title>
        <authorList>
            <person name="Thawai C."/>
        </authorList>
    </citation>
    <scope>NUCLEOTIDE SEQUENCE [LARGE SCALE GENOMIC DNA]</scope>
    <source>
        <strain evidence="2 3">LPG 2</strain>
    </source>
</reference>
<feature type="transmembrane region" description="Helical" evidence="1">
    <location>
        <begin position="120"/>
        <end position="140"/>
    </location>
</feature>
<feature type="transmembrane region" description="Helical" evidence="1">
    <location>
        <begin position="12"/>
        <end position="34"/>
    </location>
</feature>
<comment type="caution">
    <text evidence="2">The sequence shown here is derived from an EMBL/GenBank/DDBJ whole genome shotgun (WGS) entry which is preliminary data.</text>
</comment>
<name>A0ABS1M5S6_9NOCA</name>
<gene>
    <name evidence="2" type="ORF">JK358_16250</name>
</gene>